<keyword evidence="1" id="KW-0175">Coiled coil</keyword>
<keyword evidence="3" id="KW-0472">Membrane</keyword>
<accession>A0AAV7EJC3</accession>
<keyword evidence="3" id="KW-1133">Transmembrane helix</keyword>
<protein>
    <recommendedName>
        <fullName evidence="6">Ribosomal protein L34Ae</fullName>
    </recommendedName>
</protein>
<evidence type="ECO:0000313" key="5">
    <source>
        <dbReference type="Proteomes" id="UP000825729"/>
    </source>
</evidence>
<evidence type="ECO:0008006" key="6">
    <source>
        <dbReference type="Google" id="ProtNLM"/>
    </source>
</evidence>
<feature type="transmembrane region" description="Helical" evidence="3">
    <location>
        <begin position="12"/>
        <end position="32"/>
    </location>
</feature>
<comment type="caution">
    <text evidence="4">The sequence shown here is derived from an EMBL/GenBank/DDBJ whole genome shotgun (WGS) entry which is preliminary data.</text>
</comment>
<name>A0AAV7EJC3_ARIFI</name>
<feature type="region of interest" description="Disordered" evidence="2">
    <location>
        <begin position="94"/>
        <end position="116"/>
    </location>
</feature>
<evidence type="ECO:0000256" key="2">
    <source>
        <dbReference type="SAM" id="MobiDB-lite"/>
    </source>
</evidence>
<dbReference type="PANTHER" id="PTHR46702:SF2">
    <property type="entry name" value="DNA LIGASE (DUF1666)"/>
    <property type="match status" value="1"/>
</dbReference>
<dbReference type="AlphaFoldDB" id="A0AAV7EJC3"/>
<keyword evidence="3" id="KW-0812">Transmembrane</keyword>
<proteinExistence type="predicted"/>
<keyword evidence="5" id="KW-1185">Reference proteome</keyword>
<dbReference type="Proteomes" id="UP000825729">
    <property type="component" value="Unassembled WGS sequence"/>
</dbReference>
<dbReference type="EMBL" id="JAINDJ010000004">
    <property type="protein sequence ID" value="KAG9448940.1"/>
    <property type="molecule type" value="Genomic_DNA"/>
</dbReference>
<evidence type="ECO:0000256" key="3">
    <source>
        <dbReference type="SAM" id="Phobius"/>
    </source>
</evidence>
<dbReference type="PANTHER" id="PTHR46702">
    <property type="entry name" value="DNA LIGASE (DUF1666)-RELATED"/>
    <property type="match status" value="1"/>
</dbReference>
<organism evidence="4 5">
    <name type="scientific">Aristolochia fimbriata</name>
    <name type="common">White veined hardy Dutchman's pipe vine</name>
    <dbReference type="NCBI Taxonomy" id="158543"/>
    <lineage>
        <taxon>Eukaryota</taxon>
        <taxon>Viridiplantae</taxon>
        <taxon>Streptophyta</taxon>
        <taxon>Embryophyta</taxon>
        <taxon>Tracheophyta</taxon>
        <taxon>Spermatophyta</taxon>
        <taxon>Magnoliopsida</taxon>
        <taxon>Magnoliidae</taxon>
        <taxon>Piperales</taxon>
        <taxon>Aristolochiaceae</taxon>
        <taxon>Aristolochia</taxon>
    </lineage>
</organism>
<evidence type="ECO:0000313" key="4">
    <source>
        <dbReference type="EMBL" id="KAG9448940.1"/>
    </source>
</evidence>
<feature type="compositionally biased region" description="Acidic residues" evidence="2">
    <location>
        <begin position="94"/>
        <end position="107"/>
    </location>
</feature>
<dbReference type="InterPro" id="IPR012870">
    <property type="entry name" value="DUF1666"/>
</dbReference>
<dbReference type="Pfam" id="PF07891">
    <property type="entry name" value="DUF1666"/>
    <property type="match status" value="1"/>
</dbReference>
<reference evidence="4 5" key="1">
    <citation type="submission" date="2021-07" db="EMBL/GenBank/DDBJ databases">
        <title>The Aristolochia fimbriata genome: insights into angiosperm evolution, floral development and chemical biosynthesis.</title>
        <authorList>
            <person name="Jiao Y."/>
        </authorList>
    </citation>
    <scope>NUCLEOTIDE SEQUENCE [LARGE SCALE GENOMIC DNA]</scope>
    <source>
        <strain evidence="4">IBCAS-2021</strain>
        <tissue evidence="4">Leaf</tissue>
    </source>
</reference>
<sequence>MGVMLFFHVSTPFNVLFLFFYFSSIFFAKFLLSRFRKLAPTSTRRDDFVDSGVKDDAGAEKEDLIADVVHGGDDLVFQRYSKVVTHHDYEDTVLVEDENDHTEDDDHENATKEEHVSDAILFPSRPEDEDEEAGDLSCPVTPIPKENPYFEISFGTESSTQKEHEVIFEPAKEDKKLRKEESFSVNDHRHRKFDVARFFIKEEDGEEIRADSFTGGSTSNSSRDWRSSTIFRDSETDDPFSSSSRRSASHWETYTVYRKYDEEMMFLDRVSAQKLTETESLRSVEVHPRSVSRRILHKLASRSKRVTEMGKSPYHELEAAYVAQLCLAWEALNWNYKNFCRVKMQKNSNEEDTGCPAQVAQQFQQFQVLLQRFIETEPFETGTRPEIYARMRISRPKLLQVPEFQGSEGDQGKEGIGTRIPSAEFLFILEDAIRTFMNFVRADKESYYRKIGAFFKKKQGSVDPTLHHLIKKANKRKRRKLQDLQRSKKCFRKKRLKEEEEIELLMSKIDLKVVSRVLRMSDLNEEQLHWCEEKMSKVRVWEGKLQRDSSPLFFPAH</sequence>
<feature type="coiled-coil region" evidence="1">
    <location>
        <begin position="474"/>
        <end position="501"/>
    </location>
</feature>
<evidence type="ECO:0000256" key="1">
    <source>
        <dbReference type="SAM" id="Coils"/>
    </source>
</evidence>
<gene>
    <name evidence="4" type="ORF">H6P81_008905</name>
</gene>